<dbReference type="InterPro" id="IPR007038">
    <property type="entry name" value="HupE_UreJ"/>
</dbReference>
<evidence type="ECO:0000313" key="4">
    <source>
        <dbReference type="Proteomes" id="UP000273786"/>
    </source>
</evidence>
<accession>A0A3P3G1X5</accession>
<gene>
    <name evidence="3" type="ORF">EH240_06805</name>
</gene>
<dbReference type="AlphaFoldDB" id="A0A3P3G1X5"/>
<protein>
    <submittedName>
        <fullName evidence="3">HupE/UreJ family protein</fullName>
    </submittedName>
</protein>
<feature type="chain" id="PRO_5018212066" evidence="2">
    <location>
        <begin position="27"/>
        <end position="197"/>
    </location>
</feature>
<feature type="transmembrane region" description="Helical" evidence="1">
    <location>
        <begin position="176"/>
        <end position="196"/>
    </location>
</feature>
<name>A0A3P3G1X5_9HYPH</name>
<dbReference type="OrthoDB" id="9808192at2"/>
<evidence type="ECO:0000256" key="1">
    <source>
        <dbReference type="SAM" id="Phobius"/>
    </source>
</evidence>
<feature type="transmembrane region" description="Helical" evidence="1">
    <location>
        <begin position="118"/>
        <end position="135"/>
    </location>
</feature>
<organism evidence="3 4">
    <name type="scientific">Mesorhizobium tamadayense</name>
    <dbReference type="NCBI Taxonomy" id="425306"/>
    <lineage>
        <taxon>Bacteria</taxon>
        <taxon>Pseudomonadati</taxon>
        <taxon>Pseudomonadota</taxon>
        <taxon>Alphaproteobacteria</taxon>
        <taxon>Hyphomicrobiales</taxon>
        <taxon>Phyllobacteriaceae</taxon>
        <taxon>Mesorhizobium</taxon>
    </lineage>
</organism>
<dbReference type="EMBL" id="RQXT01000006">
    <property type="protein sequence ID" value="RRI04861.1"/>
    <property type="molecule type" value="Genomic_DNA"/>
</dbReference>
<keyword evidence="4" id="KW-1185">Reference proteome</keyword>
<keyword evidence="2" id="KW-0732">Signal</keyword>
<proteinExistence type="predicted"/>
<comment type="caution">
    <text evidence="3">The sequence shown here is derived from an EMBL/GenBank/DDBJ whole genome shotgun (WGS) entry which is preliminary data.</text>
</comment>
<evidence type="ECO:0000313" key="3">
    <source>
        <dbReference type="EMBL" id="RRI04861.1"/>
    </source>
</evidence>
<dbReference type="Proteomes" id="UP000273786">
    <property type="component" value="Unassembled WGS sequence"/>
</dbReference>
<feature type="transmembrane region" description="Helical" evidence="1">
    <location>
        <begin position="147"/>
        <end position="169"/>
    </location>
</feature>
<reference evidence="3 4" key="1">
    <citation type="submission" date="2018-11" db="EMBL/GenBank/DDBJ databases">
        <title>the genome of Mesorhizobium tamadayense DSM 28320.</title>
        <authorList>
            <person name="Gao J."/>
        </authorList>
    </citation>
    <scope>NUCLEOTIDE SEQUENCE [LARGE SCALE GENOMIC DNA]</scope>
    <source>
        <strain evidence="3 4">DSM 28320</strain>
    </source>
</reference>
<evidence type="ECO:0000256" key="2">
    <source>
        <dbReference type="SAM" id="SignalP"/>
    </source>
</evidence>
<feature type="transmembrane region" description="Helical" evidence="1">
    <location>
        <begin position="68"/>
        <end position="91"/>
    </location>
</feature>
<keyword evidence="1" id="KW-1133">Transmembrane helix</keyword>
<feature type="signal peptide" evidence="2">
    <location>
        <begin position="1"/>
        <end position="26"/>
    </location>
</feature>
<sequence>MNRMLSILTRLAPAATATLIPSLAFAHSGGFHVHGLLSGLQHPLAGIDHLLAMLSVGIIAARTGGRAAILVPACFVAAMVTGAMLGIAGIGLPSLESGIALSLVIFGAMVALARPFPLVFAATLTALFGLFHGNAHGLEIPQTAGGMAYAMGFLASTSALHATGVLAALTLRSRPAAIRAAGIGTSLVGVALAAQLF</sequence>
<keyword evidence="1" id="KW-0472">Membrane</keyword>
<feature type="transmembrane region" description="Helical" evidence="1">
    <location>
        <begin position="42"/>
        <end position="61"/>
    </location>
</feature>
<dbReference type="PIRSF" id="PIRSF016919">
    <property type="entry name" value="HupE_UreJ"/>
    <property type="match status" value="1"/>
</dbReference>
<keyword evidence="1" id="KW-0812">Transmembrane</keyword>
<dbReference type="RefSeq" id="WP_124996653.1">
    <property type="nucleotide sequence ID" value="NZ_RQXT01000006.1"/>
</dbReference>
<dbReference type="Pfam" id="PF04955">
    <property type="entry name" value="HupE_UreJ"/>
    <property type="match status" value="1"/>
</dbReference>